<keyword evidence="8" id="KW-0807">Transducer</keyword>
<comment type="subcellular location">
    <subcellularLocation>
        <location evidence="1">Membrane</location>
        <topology evidence="1">Multi-pass membrane protein</topology>
    </subcellularLocation>
</comment>
<accession>A0ABP1PLF5</accession>
<protein>
    <recommendedName>
        <fullName evidence="10">G-protein coupled receptors family 1 profile domain-containing protein</fullName>
    </recommendedName>
</protein>
<dbReference type="PANTHER" id="PTHR24243">
    <property type="entry name" value="G-PROTEIN COUPLED RECEPTOR"/>
    <property type="match status" value="1"/>
</dbReference>
<evidence type="ECO:0000256" key="8">
    <source>
        <dbReference type="ARBA" id="ARBA00023224"/>
    </source>
</evidence>
<feature type="transmembrane region" description="Helical" evidence="9">
    <location>
        <begin position="12"/>
        <end position="33"/>
    </location>
</feature>
<dbReference type="PROSITE" id="PS50262">
    <property type="entry name" value="G_PROTEIN_RECEP_F1_2"/>
    <property type="match status" value="1"/>
</dbReference>
<organism evidence="11 12">
    <name type="scientific">Orchesella dallaii</name>
    <dbReference type="NCBI Taxonomy" id="48710"/>
    <lineage>
        <taxon>Eukaryota</taxon>
        <taxon>Metazoa</taxon>
        <taxon>Ecdysozoa</taxon>
        <taxon>Arthropoda</taxon>
        <taxon>Hexapoda</taxon>
        <taxon>Collembola</taxon>
        <taxon>Entomobryomorpha</taxon>
        <taxon>Entomobryoidea</taxon>
        <taxon>Orchesellidae</taxon>
        <taxon>Orchesellinae</taxon>
        <taxon>Orchesella</taxon>
    </lineage>
</organism>
<keyword evidence="6 9" id="KW-0472">Membrane</keyword>
<evidence type="ECO:0000256" key="5">
    <source>
        <dbReference type="ARBA" id="ARBA00023040"/>
    </source>
</evidence>
<evidence type="ECO:0000256" key="4">
    <source>
        <dbReference type="ARBA" id="ARBA00022989"/>
    </source>
</evidence>
<comment type="caution">
    <text evidence="11">The sequence shown here is derived from an EMBL/GenBank/DDBJ whole genome shotgun (WGS) entry which is preliminary data.</text>
</comment>
<keyword evidence="5" id="KW-0297">G-protein coupled receptor</keyword>
<evidence type="ECO:0000259" key="10">
    <source>
        <dbReference type="PROSITE" id="PS50262"/>
    </source>
</evidence>
<evidence type="ECO:0000256" key="3">
    <source>
        <dbReference type="ARBA" id="ARBA00022692"/>
    </source>
</evidence>
<dbReference type="Proteomes" id="UP001642540">
    <property type="component" value="Unassembled WGS sequence"/>
</dbReference>
<dbReference type="SUPFAM" id="SSF81321">
    <property type="entry name" value="Family A G protein-coupled receptor-like"/>
    <property type="match status" value="1"/>
</dbReference>
<dbReference type="Gene3D" id="1.20.1070.10">
    <property type="entry name" value="Rhodopsin 7-helix transmembrane proteins"/>
    <property type="match status" value="1"/>
</dbReference>
<evidence type="ECO:0000313" key="12">
    <source>
        <dbReference type="Proteomes" id="UP001642540"/>
    </source>
</evidence>
<dbReference type="InterPro" id="IPR000276">
    <property type="entry name" value="GPCR_Rhodpsn"/>
</dbReference>
<dbReference type="InterPro" id="IPR017452">
    <property type="entry name" value="GPCR_Rhodpsn_7TM"/>
</dbReference>
<keyword evidence="4 9" id="KW-1133">Transmembrane helix</keyword>
<evidence type="ECO:0000256" key="1">
    <source>
        <dbReference type="ARBA" id="ARBA00004141"/>
    </source>
</evidence>
<keyword evidence="12" id="KW-1185">Reference proteome</keyword>
<keyword evidence="7" id="KW-0675">Receptor</keyword>
<feature type="domain" description="G-protein coupled receptors family 1 profile" evidence="10">
    <location>
        <begin position="1"/>
        <end position="85"/>
    </location>
</feature>
<feature type="transmembrane region" description="Helical" evidence="9">
    <location>
        <begin position="65"/>
        <end position="90"/>
    </location>
</feature>
<keyword evidence="3 9" id="KW-0812">Transmembrane</keyword>
<gene>
    <name evidence="11" type="ORF">ODALV1_LOCUS1359</name>
</gene>
<dbReference type="PANTHER" id="PTHR24243:SF224">
    <property type="entry name" value="G-PROTEIN COUPLED RECEPTOR 19-RELATED"/>
    <property type="match status" value="1"/>
</dbReference>
<evidence type="ECO:0000256" key="9">
    <source>
        <dbReference type="SAM" id="Phobius"/>
    </source>
</evidence>
<dbReference type="Pfam" id="PF00001">
    <property type="entry name" value="7tm_1"/>
    <property type="match status" value="1"/>
</dbReference>
<sequence>MNCKTILTSSRLRITIGLVWVLSAAISSPRFYYFSAIRYPLSNGQYEILCLPNRTKYNSKLLDTISMTLLFLIPLAIISVLYTQIGVVLWDTNGTKMAPASGSVENGSCYKEGKILSENNAVHSVNLTLLPNNSIQQQLYQPKPNRPAIHSSRKIQGKENDSALSTVNAAARQEEINYGAAARSIHYGATATAVNHDLSNHYLRANDAEQFMNEEMEKVCS</sequence>
<proteinExistence type="inferred from homology"/>
<comment type="similarity">
    <text evidence="2">Belongs to the G-protein coupled receptor 1 family.</text>
</comment>
<dbReference type="EMBL" id="CAXLJM020000004">
    <property type="protein sequence ID" value="CAL8070671.1"/>
    <property type="molecule type" value="Genomic_DNA"/>
</dbReference>
<name>A0ABP1PLF5_9HEXA</name>
<evidence type="ECO:0000256" key="7">
    <source>
        <dbReference type="ARBA" id="ARBA00023170"/>
    </source>
</evidence>
<evidence type="ECO:0000256" key="2">
    <source>
        <dbReference type="ARBA" id="ARBA00010663"/>
    </source>
</evidence>
<evidence type="ECO:0000313" key="11">
    <source>
        <dbReference type="EMBL" id="CAL8070671.1"/>
    </source>
</evidence>
<evidence type="ECO:0000256" key="6">
    <source>
        <dbReference type="ARBA" id="ARBA00023136"/>
    </source>
</evidence>
<reference evidence="11 12" key="1">
    <citation type="submission" date="2024-08" db="EMBL/GenBank/DDBJ databases">
        <authorList>
            <person name="Cucini C."/>
            <person name="Frati F."/>
        </authorList>
    </citation>
    <scope>NUCLEOTIDE SEQUENCE [LARGE SCALE GENOMIC DNA]</scope>
</reference>